<dbReference type="PANTHER" id="PTHR43180:SF67">
    <property type="entry name" value="SECOISOLARICIRESINOL DEHYDROGENASE"/>
    <property type="match status" value="1"/>
</dbReference>
<dbReference type="Pfam" id="PF13561">
    <property type="entry name" value="adh_short_C2"/>
    <property type="match status" value="1"/>
</dbReference>
<dbReference type="SUPFAM" id="SSF51735">
    <property type="entry name" value="NAD(P)-binding Rossmann-fold domains"/>
    <property type="match status" value="2"/>
</dbReference>
<dbReference type="InterPro" id="IPR002347">
    <property type="entry name" value="SDR_fam"/>
</dbReference>
<evidence type="ECO:0000256" key="2">
    <source>
        <dbReference type="ARBA" id="ARBA00023002"/>
    </source>
</evidence>
<dbReference type="PANTHER" id="PTHR43180">
    <property type="entry name" value="3-OXOACYL-(ACYL-CARRIER-PROTEIN) REDUCTASE (AFU_ORTHOLOGUE AFUA_6G11210)"/>
    <property type="match status" value="1"/>
</dbReference>
<evidence type="ECO:0000256" key="1">
    <source>
        <dbReference type="ARBA" id="ARBA00006484"/>
    </source>
</evidence>
<dbReference type="AlphaFoldDB" id="A0AAW0LJ42"/>
<keyword evidence="4" id="KW-1185">Reference proteome</keyword>
<organism evidence="3 4">
    <name type="scientific">Quercus suber</name>
    <name type="common">Cork oak</name>
    <dbReference type="NCBI Taxonomy" id="58331"/>
    <lineage>
        <taxon>Eukaryota</taxon>
        <taxon>Viridiplantae</taxon>
        <taxon>Streptophyta</taxon>
        <taxon>Embryophyta</taxon>
        <taxon>Tracheophyta</taxon>
        <taxon>Spermatophyta</taxon>
        <taxon>Magnoliopsida</taxon>
        <taxon>eudicotyledons</taxon>
        <taxon>Gunneridae</taxon>
        <taxon>Pentapetalae</taxon>
        <taxon>rosids</taxon>
        <taxon>fabids</taxon>
        <taxon>Fagales</taxon>
        <taxon>Fagaceae</taxon>
        <taxon>Quercus</taxon>
    </lineage>
</organism>
<reference evidence="3 4" key="1">
    <citation type="journal article" date="2018" name="Sci. Data">
        <title>The draft genome sequence of cork oak.</title>
        <authorList>
            <person name="Ramos A.M."/>
            <person name="Usie A."/>
            <person name="Barbosa P."/>
            <person name="Barros P.M."/>
            <person name="Capote T."/>
            <person name="Chaves I."/>
            <person name="Simoes F."/>
            <person name="Abreu I."/>
            <person name="Carrasquinho I."/>
            <person name="Faro C."/>
            <person name="Guimaraes J.B."/>
            <person name="Mendonca D."/>
            <person name="Nobrega F."/>
            <person name="Rodrigues L."/>
            <person name="Saibo N.J.M."/>
            <person name="Varela M.C."/>
            <person name="Egas C."/>
            <person name="Matos J."/>
            <person name="Miguel C.M."/>
            <person name="Oliveira M.M."/>
            <person name="Ricardo C.P."/>
            <person name="Goncalves S."/>
        </authorList>
    </citation>
    <scope>NUCLEOTIDE SEQUENCE [LARGE SCALE GENOMIC DNA]</scope>
    <source>
        <strain evidence="4">cv. HL8</strain>
    </source>
</reference>
<comment type="similarity">
    <text evidence="1">Belongs to the short-chain dehydrogenases/reductases (SDR) family.</text>
</comment>
<dbReference type="InterPro" id="IPR036291">
    <property type="entry name" value="NAD(P)-bd_dom_sf"/>
</dbReference>
<dbReference type="Gene3D" id="3.40.50.720">
    <property type="entry name" value="NAD(P)-binding Rossmann-like Domain"/>
    <property type="match status" value="2"/>
</dbReference>
<protein>
    <submittedName>
        <fullName evidence="3">Zerumbone synthase</fullName>
    </submittedName>
</protein>
<dbReference type="Proteomes" id="UP000237347">
    <property type="component" value="Unassembled WGS sequence"/>
</dbReference>
<sequence length="91" mass="9789">MESMPTMEMNKMVDMVSLIANLKGVVLEPEDIAEAVLYLGSDESKYVSRMNLVVDGGKVALITKGASGIGETTTRLFVRQGAKVLIANVQD</sequence>
<gene>
    <name evidence="3" type="primary">ZSD1_0</name>
    <name evidence="3" type="ORF">CFP56_043146</name>
</gene>
<accession>A0AAW0LJ42</accession>
<keyword evidence="2" id="KW-0560">Oxidoreductase</keyword>
<dbReference type="EMBL" id="PKMF04000092">
    <property type="protein sequence ID" value="KAK7851056.1"/>
    <property type="molecule type" value="Genomic_DNA"/>
</dbReference>
<comment type="caution">
    <text evidence="3">The sequence shown here is derived from an EMBL/GenBank/DDBJ whole genome shotgun (WGS) entry which is preliminary data.</text>
</comment>
<dbReference type="GO" id="GO:0016491">
    <property type="term" value="F:oxidoreductase activity"/>
    <property type="evidence" value="ECO:0007669"/>
    <property type="project" value="UniProtKB-KW"/>
</dbReference>
<evidence type="ECO:0000313" key="3">
    <source>
        <dbReference type="EMBL" id="KAK7851056.1"/>
    </source>
</evidence>
<evidence type="ECO:0000313" key="4">
    <source>
        <dbReference type="Proteomes" id="UP000237347"/>
    </source>
</evidence>
<name>A0AAW0LJ42_QUESU</name>
<proteinExistence type="inferred from homology"/>